<name>A0A024H023_9MICC</name>
<dbReference type="STRING" id="861266.ARTSIC4J27_1004"/>
<evidence type="ECO:0008006" key="4">
    <source>
        <dbReference type="Google" id="ProtNLM"/>
    </source>
</evidence>
<gene>
    <name evidence="2" type="ORF">ARTSIC4J27_1004</name>
</gene>
<protein>
    <recommendedName>
        <fullName evidence="4">Ketohydroxyglutarate aldolase</fullName>
    </recommendedName>
</protein>
<dbReference type="Proteomes" id="UP000035722">
    <property type="component" value="Unassembled WGS sequence"/>
</dbReference>
<dbReference type="OrthoDB" id="4948868at2"/>
<dbReference type="RefSeq" id="WP_050054099.1">
    <property type="nucleotide sequence ID" value="NZ_CAQI01000032.1"/>
</dbReference>
<accession>A0A024H023</accession>
<feature type="region of interest" description="Disordered" evidence="1">
    <location>
        <begin position="56"/>
        <end position="76"/>
    </location>
</feature>
<evidence type="ECO:0000256" key="1">
    <source>
        <dbReference type="SAM" id="MobiDB-lite"/>
    </source>
</evidence>
<organism evidence="2 3">
    <name type="scientific">Pseudarthrobacter siccitolerans</name>
    <dbReference type="NCBI Taxonomy" id="861266"/>
    <lineage>
        <taxon>Bacteria</taxon>
        <taxon>Bacillati</taxon>
        <taxon>Actinomycetota</taxon>
        <taxon>Actinomycetes</taxon>
        <taxon>Micrococcales</taxon>
        <taxon>Micrococcaceae</taxon>
        <taxon>Pseudarthrobacter</taxon>
    </lineage>
</organism>
<reference evidence="3" key="1">
    <citation type="journal article" date="2014" name="Genome Announc.">
        <title>Genome Sequence of Arthrobacter siccitolerans 4J27, a Xeroprotectant-Producing Desiccation-Tolerant Microorganism.</title>
        <authorList>
            <person name="Manzanera M."/>
            <person name="Santa-Cruz-Calvo L."/>
            <person name="Vilchez J.I."/>
            <person name="Garcia-Fontana C."/>
            <person name="Silva-Castro G.A."/>
            <person name="Calvo C."/>
            <person name="Gonzalez-Lopez J."/>
        </authorList>
    </citation>
    <scope>NUCLEOTIDE SEQUENCE [LARGE SCALE GENOMIC DNA]</scope>
    <source>
        <strain evidence="3">4J27</strain>
    </source>
</reference>
<dbReference type="AlphaFoldDB" id="A0A024H023"/>
<keyword evidence="3" id="KW-1185">Reference proteome</keyword>
<dbReference type="EMBL" id="CAQI01000032">
    <property type="protein sequence ID" value="CCQ45071.1"/>
    <property type="molecule type" value="Genomic_DNA"/>
</dbReference>
<evidence type="ECO:0000313" key="3">
    <source>
        <dbReference type="Proteomes" id="UP000035722"/>
    </source>
</evidence>
<evidence type="ECO:0000313" key="2">
    <source>
        <dbReference type="EMBL" id="CCQ45071.1"/>
    </source>
</evidence>
<comment type="caution">
    <text evidence="2">The sequence shown here is derived from an EMBL/GenBank/DDBJ whole genome shotgun (WGS) entry which is preliminary data.</text>
</comment>
<sequence length="76" mass="8111">MVNINITVDPEHVSTVADVADALRARGMQVEQVLQMGFITGSAPDDSLPALKSVHGVQSVDEDRGYRLPPPAADIQ</sequence>
<proteinExistence type="predicted"/>